<dbReference type="EMBL" id="FJOG01000012">
    <property type="protein sequence ID" value="CZR58506.1"/>
    <property type="molecule type" value="Genomic_DNA"/>
</dbReference>
<organism evidence="2 3">
    <name type="scientific">Phialocephala subalpina</name>
    <dbReference type="NCBI Taxonomy" id="576137"/>
    <lineage>
        <taxon>Eukaryota</taxon>
        <taxon>Fungi</taxon>
        <taxon>Dikarya</taxon>
        <taxon>Ascomycota</taxon>
        <taxon>Pezizomycotina</taxon>
        <taxon>Leotiomycetes</taxon>
        <taxon>Helotiales</taxon>
        <taxon>Mollisiaceae</taxon>
        <taxon>Phialocephala</taxon>
        <taxon>Phialocephala fortinii species complex</taxon>
    </lineage>
</organism>
<feature type="domain" description="Heterokaryon incompatibility" evidence="1">
    <location>
        <begin position="44"/>
        <end position="190"/>
    </location>
</feature>
<accession>A0A1L7X0F3</accession>
<evidence type="ECO:0000313" key="3">
    <source>
        <dbReference type="Proteomes" id="UP000184330"/>
    </source>
</evidence>
<reference evidence="2 3" key="1">
    <citation type="submission" date="2016-03" db="EMBL/GenBank/DDBJ databases">
        <authorList>
            <person name="Ploux O."/>
        </authorList>
    </citation>
    <scope>NUCLEOTIDE SEQUENCE [LARGE SCALE GENOMIC DNA]</scope>
    <source>
        <strain evidence="2 3">UAMH 11012</strain>
    </source>
</reference>
<dbReference type="InterPro" id="IPR010730">
    <property type="entry name" value="HET"/>
</dbReference>
<dbReference type="Pfam" id="PF06985">
    <property type="entry name" value="HET"/>
    <property type="match status" value="1"/>
</dbReference>
<dbReference type="PANTHER" id="PTHR33112:SF12">
    <property type="entry name" value="HETEROKARYON INCOMPATIBILITY DOMAIN-CONTAINING PROTEIN"/>
    <property type="match status" value="1"/>
</dbReference>
<name>A0A1L7X0F3_9HELO</name>
<gene>
    <name evidence="2" type="ORF">PAC_08398</name>
</gene>
<dbReference type="STRING" id="576137.A0A1L7X0F3"/>
<dbReference type="AlphaFoldDB" id="A0A1L7X0F3"/>
<dbReference type="OrthoDB" id="2958217at2759"/>
<dbReference type="PANTHER" id="PTHR33112">
    <property type="entry name" value="DOMAIN PROTEIN, PUTATIVE-RELATED"/>
    <property type="match status" value="1"/>
</dbReference>
<sequence length="393" mass="44535">MDKCIGCYDKACSSNGIEKSDQSACRLIDVGRKCVVAALAGCQYLAFSYVWGDVRQPLLLRANCATLRMEGALDAIRPQPPRTIIDAMTLCKLLGEKYLWVDSLCLAQDELEESPDQIANMGLVYEKANATIVNASGVNSDAGLPGVGFPRAAVRECLGIQGANYATAFTRRTIAAESSKWNTRAWTLQEQYLSTRMLMFTDEQVFFAYREYVWFEDVVLETGVGGIGRSSREEKFKLENFDWGTRWLYMKPLGQSVEDSASDFYAIWLSYVGRIISYGRGMLRPFSGIMALYEPYLVPFHWGHPEKDFSSYFNWGMENCKSRRVKDFPSWSWAGWQHNIEGEVSRGRRGSRRGKDCLLDFYLISEKEMVFTPVVEAQKKSRASSTSKPLRKT</sequence>
<protein>
    <recommendedName>
        <fullName evidence="1">Heterokaryon incompatibility domain-containing protein</fullName>
    </recommendedName>
</protein>
<proteinExistence type="predicted"/>
<keyword evidence="3" id="KW-1185">Reference proteome</keyword>
<dbReference type="Proteomes" id="UP000184330">
    <property type="component" value="Unassembled WGS sequence"/>
</dbReference>
<evidence type="ECO:0000259" key="1">
    <source>
        <dbReference type="Pfam" id="PF06985"/>
    </source>
</evidence>
<evidence type="ECO:0000313" key="2">
    <source>
        <dbReference type="EMBL" id="CZR58506.1"/>
    </source>
</evidence>